<protein>
    <submittedName>
        <fullName evidence="3">Nicotinamide N-methylase</fullName>
    </submittedName>
</protein>
<dbReference type="Pfam" id="PF06325">
    <property type="entry name" value="PrmA"/>
    <property type="match status" value="1"/>
</dbReference>
<evidence type="ECO:0000313" key="4">
    <source>
        <dbReference type="Proteomes" id="UP000247565"/>
    </source>
</evidence>
<dbReference type="InterPro" id="IPR029063">
    <property type="entry name" value="SAM-dependent_MTases_sf"/>
</dbReference>
<dbReference type="EMBL" id="QGLT01000003">
    <property type="protein sequence ID" value="PXZ00304.1"/>
    <property type="molecule type" value="Genomic_DNA"/>
</dbReference>
<reference evidence="3 4" key="1">
    <citation type="submission" date="2018-05" db="EMBL/GenBank/DDBJ databases">
        <title>Reference genomes for bee gut microbiota database.</title>
        <authorList>
            <person name="Ellegaard K.M."/>
        </authorList>
    </citation>
    <scope>NUCLEOTIDE SEQUENCE [LARGE SCALE GENOMIC DNA]</scope>
    <source>
        <strain evidence="3 4">ESL0284</strain>
    </source>
</reference>
<keyword evidence="1 3" id="KW-0489">Methyltransferase</keyword>
<evidence type="ECO:0000256" key="2">
    <source>
        <dbReference type="ARBA" id="ARBA00022679"/>
    </source>
</evidence>
<comment type="caution">
    <text evidence="3">The sequence shown here is derived from an EMBL/GenBank/DDBJ whole genome shotgun (WGS) entry which is preliminary data.</text>
</comment>
<evidence type="ECO:0000313" key="3">
    <source>
        <dbReference type="EMBL" id="PXZ00304.1"/>
    </source>
</evidence>
<dbReference type="PANTHER" id="PTHR43648:SF1">
    <property type="entry name" value="ELECTRON TRANSFER FLAVOPROTEIN BETA SUBUNIT LYSINE METHYLTRANSFERASE"/>
    <property type="match status" value="1"/>
</dbReference>
<dbReference type="SUPFAM" id="SSF53335">
    <property type="entry name" value="S-adenosyl-L-methionine-dependent methyltransferases"/>
    <property type="match status" value="1"/>
</dbReference>
<dbReference type="Proteomes" id="UP000247565">
    <property type="component" value="Unassembled WGS sequence"/>
</dbReference>
<dbReference type="GO" id="GO:0016279">
    <property type="term" value="F:protein-lysine N-methyltransferase activity"/>
    <property type="evidence" value="ECO:0007669"/>
    <property type="project" value="TreeGrafter"/>
</dbReference>
<evidence type="ECO:0000256" key="1">
    <source>
        <dbReference type="ARBA" id="ARBA00022603"/>
    </source>
</evidence>
<dbReference type="GeneID" id="83703764"/>
<keyword evidence="2" id="KW-0808">Transferase</keyword>
<sequence>MNPALFQKFISDYTILKEVDFVPEISLYQASDITPIWQATENWLAEQNIEPPFWAFAWPGGKALARYIIDHPQFVKQKKVLDFAAGCGIAAIAAGKNNAQFIEVADIDPLAQQACASNAKANHILLDKNSKNIVGLPCQWDLILCGDVCYEAPMTRHIWPWLKKCAATGAQVIIADPGRNYLPKEELFPIHEYNIPTTMELEDCTSRHTILYQLTL</sequence>
<dbReference type="AlphaFoldDB" id="A0A318MW85"/>
<dbReference type="Gene3D" id="3.40.50.150">
    <property type="entry name" value="Vaccinia Virus protein VP39"/>
    <property type="match status" value="1"/>
</dbReference>
<name>A0A318MW85_9PROT</name>
<dbReference type="InterPro" id="IPR050078">
    <property type="entry name" value="Ribosomal_L11_MeTrfase_PrmA"/>
</dbReference>
<accession>A0A318MW85</accession>
<dbReference type="OrthoDB" id="9794615at2"/>
<proteinExistence type="predicted"/>
<gene>
    <name evidence="3" type="ORF">DK869_06655</name>
</gene>
<dbReference type="GO" id="GO:0032259">
    <property type="term" value="P:methylation"/>
    <property type="evidence" value="ECO:0007669"/>
    <property type="project" value="UniProtKB-KW"/>
</dbReference>
<organism evidence="3 4">
    <name type="scientific">Commensalibacter melissae</name>
    <dbReference type="NCBI Taxonomy" id="2070537"/>
    <lineage>
        <taxon>Bacteria</taxon>
        <taxon>Pseudomonadati</taxon>
        <taxon>Pseudomonadota</taxon>
        <taxon>Alphaproteobacteria</taxon>
        <taxon>Acetobacterales</taxon>
        <taxon>Acetobacteraceae</taxon>
    </lineage>
</organism>
<keyword evidence="4" id="KW-1185">Reference proteome</keyword>
<dbReference type="PANTHER" id="PTHR43648">
    <property type="entry name" value="ELECTRON TRANSFER FLAVOPROTEIN BETA SUBUNIT LYSINE METHYLTRANSFERASE"/>
    <property type="match status" value="1"/>
</dbReference>
<dbReference type="RefSeq" id="WP_110439227.1">
    <property type="nucleotide sequence ID" value="NZ_CP033087.1"/>
</dbReference>